<dbReference type="InterPro" id="IPR017853">
    <property type="entry name" value="GH"/>
</dbReference>
<dbReference type="SUPFAM" id="SSF51011">
    <property type="entry name" value="Glycosyl hydrolase domain"/>
    <property type="match status" value="1"/>
</dbReference>
<dbReference type="PANTHER" id="PTHR22762:SF133">
    <property type="entry name" value="P-TYPE DOMAIN-CONTAINING PROTEIN"/>
    <property type="match status" value="1"/>
</dbReference>
<dbReference type="InterPro" id="IPR000322">
    <property type="entry name" value="Glyco_hydro_31_TIM"/>
</dbReference>
<sequence length="981" mass="109863">MLSTFVSFATCALLVSAAPTIIPKYQLQARDTGQIEPGNTPVLGQQPDFAGDVTRCEGYSVDSVTSTSTGGLLASLSLLTECNAYGTDISSLRLSVEYDTPTRLHVHIYDSALHQYQVPDYVLPRPSSTSNGEGAADRSGLKFDYEENPFTFWVTRKEDNAILFDTRPSNIPTYKESTQIQGNYSNYTVLPAHPLVFEDQYLQISSALPTDANIYGLGEVIAGSGYRRNSSATVQTFWARDVGDPVDENMYGVHPMYMEVRWSESCQKLMSHGVFLLNSNGMDTILRDGVIQYRAIGGTLDFYFFSGPAPNDVASQYAQAVGLPQVMPEWSFGFHLCRWGYTSVNDTRTTVRRMRDAGIPLEVQWNDIDWMRAYREFQYDQNFQPAEYKAFVDELHSMNQHYIPIIDAAIGKPTHDIFDVYSRGHELDVWMKNPDGTEYVGAVWPGFTVFPDWFNPNMQTVWTEAFYNFSQVVDFDGIWLDMNEPSSFVDGSATNSTIPIEDTTVVPPNYTPTGPPVDYPEGYWPNTSGLSGNLTIDGRLTYGANGTAPKNEALRRSYTVELPIEKRQTDGYVPKIPYVDEPPYPIRNQAGRLSAKTVSPNATHYGGLEEYNVHNLWGTMEEIATHNMFLELKPGLRPFMVARSTFAGIGRKTAHWLGDNYSTFAYMKRAIQGVLQFNLFAIPMVGPDTCGFNGNSDEELCNRWMQLSAFFPFYRNHNTKLAISQEPYVWDSVRDASIKAINARYALLPYWQTLFAKASQWGEPVIQPLFHQFQSTDYLSIDSQFLVGSSLLVTPVLQPNESSVTGLFPSSDGTFWVDWWTHARLDTSSRNGENITLDLPLGNIGVHIRSGSILLLYDQPEYTITETREGGYSLLVVLDDEGCAEGDAKVDDGYSYPVHEQTCLTFKATSGCLSSCDQGNFNVDQNLKSIVLVGVWNKPGWITLNGHDIDDSQVEYDQTVGRVKIAGVEGDLNNGWELKWA</sequence>
<dbReference type="InterPro" id="IPR025887">
    <property type="entry name" value="Glyco_hydro_31_N_dom"/>
</dbReference>
<evidence type="ECO:0000256" key="5">
    <source>
        <dbReference type="ARBA" id="ARBA00022801"/>
    </source>
</evidence>
<keyword evidence="7 9" id="KW-0326">Glycosidase</keyword>
<dbReference type="InterPro" id="IPR030459">
    <property type="entry name" value="Glyco_hydro_31_CS"/>
</dbReference>
<dbReference type="STRING" id="1296120.A0A1B9GMV7"/>
<keyword evidence="15" id="KW-1185">Reference proteome</keyword>
<evidence type="ECO:0000256" key="1">
    <source>
        <dbReference type="ARBA" id="ARBA00001657"/>
    </source>
</evidence>
<dbReference type="GO" id="GO:0090599">
    <property type="term" value="F:alpha-glucosidase activity"/>
    <property type="evidence" value="ECO:0007669"/>
    <property type="project" value="UniProtKB-ARBA"/>
</dbReference>
<evidence type="ECO:0000256" key="8">
    <source>
        <dbReference type="ARBA" id="ARBA00041343"/>
    </source>
</evidence>
<evidence type="ECO:0000256" key="2">
    <source>
        <dbReference type="ARBA" id="ARBA00007806"/>
    </source>
</evidence>
<evidence type="ECO:0000256" key="7">
    <source>
        <dbReference type="ARBA" id="ARBA00023295"/>
    </source>
</evidence>
<name>A0A1B9GMV7_9TREE</name>
<protein>
    <recommendedName>
        <fullName evidence="3">alpha-glucosidase</fullName>
        <ecNumber evidence="3">3.2.1.20</ecNumber>
    </recommendedName>
    <alternativeName>
        <fullName evidence="8">Maltase</fullName>
    </alternativeName>
</protein>
<dbReference type="CDD" id="cd06602">
    <property type="entry name" value="GH31_MGAM_SI_GAA"/>
    <property type="match status" value="1"/>
</dbReference>
<evidence type="ECO:0000259" key="13">
    <source>
        <dbReference type="Pfam" id="PF21365"/>
    </source>
</evidence>
<dbReference type="InterPro" id="IPR030458">
    <property type="entry name" value="Glyco_hydro_31_AS"/>
</dbReference>
<comment type="similarity">
    <text evidence="2 9">Belongs to the glycosyl hydrolase 31 family.</text>
</comment>
<dbReference type="InterPro" id="IPR013780">
    <property type="entry name" value="Glyco_hydro_b"/>
</dbReference>
<feature type="domain" description="Glycoside hydrolase family 31 N-terminal" evidence="12">
    <location>
        <begin position="134"/>
        <end position="280"/>
    </location>
</feature>
<dbReference type="Pfam" id="PF01055">
    <property type="entry name" value="Glyco_hydro_31_2nd"/>
    <property type="match status" value="1"/>
</dbReference>
<evidence type="ECO:0000256" key="10">
    <source>
        <dbReference type="SAM" id="SignalP"/>
    </source>
</evidence>
<dbReference type="PROSITE" id="PS00129">
    <property type="entry name" value="GLYCOSYL_HYDROL_F31_1"/>
    <property type="match status" value="1"/>
</dbReference>
<dbReference type="OrthoDB" id="5839090at2759"/>
<keyword evidence="4 10" id="KW-0732">Signal</keyword>
<evidence type="ECO:0000256" key="3">
    <source>
        <dbReference type="ARBA" id="ARBA00012741"/>
    </source>
</evidence>
<evidence type="ECO:0000313" key="14">
    <source>
        <dbReference type="EMBL" id="OCF32382.1"/>
    </source>
</evidence>
<dbReference type="GO" id="GO:0030246">
    <property type="term" value="F:carbohydrate binding"/>
    <property type="evidence" value="ECO:0007669"/>
    <property type="project" value="InterPro"/>
</dbReference>
<comment type="catalytic activity">
    <reaction evidence="1">
        <text>Hydrolysis of terminal, non-reducing (1-&gt;4)-linked alpha-D-glucose residues with release of alpha-D-glucose.</text>
        <dbReference type="EC" id="3.2.1.20"/>
    </reaction>
</comment>
<dbReference type="EMBL" id="KI669509">
    <property type="protein sequence ID" value="OCF32382.1"/>
    <property type="molecule type" value="Genomic_DNA"/>
</dbReference>
<dbReference type="EC" id="3.2.1.20" evidence="3"/>
<reference evidence="14 15" key="1">
    <citation type="submission" date="2013-07" db="EMBL/GenBank/DDBJ databases">
        <title>The Genome Sequence of Cryptococcus heveanensis BCC8398.</title>
        <authorList>
            <consortium name="The Broad Institute Genome Sequencing Platform"/>
            <person name="Cuomo C."/>
            <person name="Litvintseva A."/>
            <person name="Chen Y."/>
            <person name="Heitman J."/>
            <person name="Sun S."/>
            <person name="Springer D."/>
            <person name="Dromer F."/>
            <person name="Young S.K."/>
            <person name="Zeng Q."/>
            <person name="Gargeya S."/>
            <person name="Fitzgerald M."/>
            <person name="Abouelleil A."/>
            <person name="Alvarado L."/>
            <person name="Berlin A.M."/>
            <person name="Chapman S.B."/>
            <person name="Dewar J."/>
            <person name="Goldberg J."/>
            <person name="Griggs A."/>
            <person name="Gujja S."/>
            <person name="Hansen M."/>
            <person name="Howarth C."/>
            <person name="Imamovic A."/>
            <person name="Larimer J."/>
            <person name="McCowan C."/>
            <person name="Murphy C."/>
            <person name="Pearson M."/>
            <person name="Priest M."/>
            <person name="Roberts A."/>
            <person name="Saif S."/>
            <person name="Shea T."/>
            <person name="Sykes S."/>
            <person name="Wortman J."/>
            <person name="Nusbaum C."/>
            <person name="Birren B."/>
        </authorList>
    </citation>
    <scope>NUCLEOTIDE SEQUENCE [LARGE SCALE GENOMIC DNA]</scope>
    <source>
        <strain evidence="14 15">BCC8398</strain>
    </source>
</reference>
<dbReference type="SUPFAM" id="SSF74650">
    <property type="entry name" value="Galactose mutarotase-like"/>
    <property type="match status" value="1"/>
</dbReference>
<dbReference type="Pfam" id="PF21365">
    <property type="entry name" value="Glyco_hydro_31_3rd"/>
    <property type="match status" value="1"/>
</dbReference>
<feature type="signal peptide" evidence="10">
    <location>
        <begin position="1"/>
        <end position="17"/>
    </location>
</feature>
<evidence type="ECO:0000256" key="9">
    <source>
        <dbReference type="RuleBase" id="RU361185"/>
    </source>
</evidence>
<dbReference type="InterPro" id="IPR011013">
    <property type="entry name" value="Gal_mutarotase_sf_dom"/>
</dbReference>
<dbReference type="Pfam" id="PF13802">
    <property type="entry name" value="Gal_mutarotas_2"/>
    <property type="match status" value="1"/>
</dbReference>
<gene>
    <name evidence="14" type="ORF">I316_06052</name>
</gene>
<proteinExistence type="inferred from homology"/>
<dbReference type="AlphaFoldDB" id="A0A1B9GMV7"/>
<keyword evidence="5 9" id="KW-0378">Hydrolase</keyword>
<dbReference type="InterPro" id="IPR048395">
    <property type="entry name" value="Glyco_hydro_31_C"/>
</dbReference>
<feature type="domain" description="Glycosyl hydrolase family 31 C-terminal" evidence="13">
    <location>
        <begin position="762"/>
        <end position="854"/>
    </location>
</feature>
<dbReference type="PANTHER" id="PTHR22762">
    <property type="entry name" value="ALPHA-GLUCOSIDASE"/>
    <property type="match status" value="1"/>
</dbReference>
<dbReference type="Gene3D" id="2.60.40.1180">
    <property type="entry name" value="Golgi alpha-mannosidase II"/>
    <property type="match status" value="2"/>
</dbReference>
<dbReference type="Proteomes" id="UP000092666">
    <property type="component" value="Unassembled WGS sequence"/>
</dbReference>
<feature type="domain" description="Glycoside hydrolase family 31 TIM barrel" evidence="11">
    <location>
        <begin position="324"/>
        <end position="754"/>
    </location>
</feature>
<evidence type="ECO:0000256" key="4">
    <source>
        <dbReference type="ARBA" id="ARBA00022729"/>
    </source>
</evidence>
<dbReference type="Gene3D" id="2.60.40.1760">
    <property type="entry name" value="glycosyl hydrolase (family 31)"/>
    <property type="match status" value="1"/>
</dbReference>
<feature type="chain" id="PRO_5008627171" description="alpha-glucosidase" evidence="10">
    <location>
        <begin position="18"/>
        <end position="981"/>
    </location>
</feature>
<evidence type="ECO:0000259" key="11">
    <source>
        <dbReference type="Pfam" id="PF01055"/>
    </source>
</evidence>
<accession>A0A1B9GMV7</accession>
<reference evidence="15" key="2">
    <citation type="submission" date="2013-12" db="EMBL/GenBank/DDBJ databases">
        <title>Evolution of pathogenesis and genome organization in the Tremellales.</title>
        <authorList>
            <person name="Cuomo C."/>
            <person name="Litvintseva A."/>
            <person name="Heitman J."/>
            <person name="Chen Y."/>
            <person name="Sun S."/>
            <person name="Springer D."/>
            <person name="Dromer F."/>
            <person name="Young S."/>
            <person name="Zeng Q."/>
            <person name="Chapman S."/>
            <person name="Gujja S."/>
            <person name="Saif S."/>
            <person name="Birren B."/>
        </authorList>
    </citation>
    <scope>NUCLEOTIDE SEQUENCE [LARGE SCALE GENOMIC DNA]</scope>
    <source>
        <strain evidence="15">BCC8398</strain>
    </source>
</reference>
<dbReference type="CDD" id="cd14752">
    <property type="entry name" value="GH31_N"/>
    <property type="match status" value="1"/>
</dbReference>
<dbReference type="PROSITE" id="PS00707">
    <property type="entry name" value="GLYCOSYL_HYDROL_F31_2"/>
    <property type="match status" value="1"/>
</dbReference>
<evidence type="ECO:0000313" key="15">
    <source>
        <dbReference type="Proteomes" id="UP000092666"/>
    </source>
</evidence>
<dbReference type="GO" id="GO:0005975">
    <property type="term" value="P:carbohydrate metabolic process"/>
    <property type="evidence" value="ECO:0007669"/>
    <property type="project" value="InterPro"/>
</dbReference>
<dbReference type="SUPFAM" id="SSF51445">
    <property type="entry name" value="(Trans)glycosidases"/>
    <property type="match status" value="1"/>
</dbReference>
<evidence type="ECO:0000259" key="12">
    <source>
        <dbReference type="Pfam" id="PF13802"/>
    </source>
</evidence>
<evidence type="ECO:0000256" key="6">
    <source>
        <dbReference type="ARBA" id="ARBA00023180"/>
    </source>
</evidence>
<organism evidence="14 15">
    <name type="scientific">Kwoniella heveanensis BCC8398</name>
    <dbReference type="NCBI Taxonomy" id="1296120"/>
    <lineage>
        <taxon>Eukaryota</taxon>
        <taxon>Fungi</taxon>
        <taxon>Dikarya</taxon>
        <taxon>Basidiomycota</taxon>
        <taxon>Agaricomycotina</taxon>
        <taxon>Tremellomycetes</taxon>
        <taxon>Tremellales</taxon>
        <taxon>Cryptococcaceae</taxon>
        <taxon>Kwoniella</taxon>
    </lineage>
</organism>
<keyword evidence="6" id="KW-0325">Glycoprotein</keyword>
<dbReference type="Gene3D" id="3.20.20.80">
    <property type="entry name" value="Glycosidases"/>
    <property type="match status" value="2"/>
</dbReference>